<keyword evidence="5 8" id="KW-0812">Transmembrane</keyword>
<dbReference type="Gene3D" id="1.20.1530.20">
    <property type="match status" value="1"/>
</dbReference>
<keyword evidence="7 8" id="KW-0472">Membrane</keyword>
<dbReference type="EMBL" id="DVLT01000027">
    <property type="protein sequence ID" value="HIU02398.1"/>
    <property type="molecule type" value="Genomic_DNA"/>
</dbReference>
<comment type="subcellular location">
    <subcellularLocation>
        <location evidence="1">Cell membrane</location>
        <topology evidence="1">Multi-pass membrane protein</topology>
    </subcellularLocation>
</comment>
<name>A0A9D1HF81_9FIRM</name>
<feature type="transmembrane region" description="Helical" evidence="8">
    <location>
        <begin position="157"/>
        <end position="175"/>
    </location>
</feature>
<evidence type="ECO:0000256" key="7">
    <source>
        <dbReference type="ARBA" id="ARBA00023136"/>
    </source>
</evidence>
<protein>
    <submittedName>
        <fullName evidence="9">AEC family transporter</fullName>
    </submittedName>
</protein>
<feature type="transmembrane region" description="Helical" evidence="8">
    <location>
        <begin position="253"/>
        <end position="271"/>
    </location>
</feature>
<evidence type="ECO:0000313" key="9">
    <source>
        <dbReference type="EMBL" id="HIU02398.1"/>
    </source>
</evidence>
<keyword evidence="4" id="KW-1003">Cell membrane</keyword>
<comment type="caution">
    <text evidence="9">The sequence shown here is derived from an EMBL/GenBank/DDBJ whole genome shotgun (WGS) entry which is preliminary data.</text>
</comment>
<proteinExistence type="inferred from homology"/>
<feature type="transmembrane region" description="Helical" evidence="8">
    <location>
        <begin position="283"/>
        <end position="305"/>
    </location>
</feature>
<dbReference type="Pfam" id="PF03547">
    <property type="entry name" value="Mem_trans"/>
    <property type="match status" value="2"/>
</dbReference>
<feature type="transmembrane region" description="Helical" evidence="8">
    <location>
        <begin position="125"/>
        <end position="145"/>
    </location>
</feature>
<dbReference type="InterPro" id="IPR004776">
    <property type="entry name" value="Mem_transp_PIN-like"/>
</dbReference>
<feature type="transmembrane region" description="Helical" evidence="8">
    <location>
        <begin position="67"/>
        <end position="88"/>
    </location>
</feature>
<evidence type="ECO:0000256" key="3">
    <source>
        <dbReference type="ARBA" id="ARBA00022448"/>
    </source>
</evidence>
<evidence type="ECO:0000313" key="10">
    <source>
        <dbReference type="Proteomes" id="UP000824164"/>
    </source>
</evidence>
<keyword evidence="3" id="KW-0813">Transport</keyword>
<evidence type="ECO:0000256" key="6">
    <source>
        <dbReference type="ARBA" id="ARBA00022989"/>
    </source>
</evidence>
<feature type="transmembrane region" description="Helical" evidence="8">
    <location>
        <begin position="100"/>
        <end position="119"/>
    </location>
</feature>
<reference evidence="9" key="1">
    <citation type="submission" date="2020-10" db="EMBL/GenBank/DDBJ databases">
        <authorList>
            <person name="Gilroy R."/>
        </authorList>
    </citation>
    <scope>NUCLEOTIDE SEQUENCE</scope>
    <source>
        <strain evidence="9">CHK187-14744</strain>
    </source>
</reference>
<dbReference type="PANTHER" id="PTHR36838">
    <property type="entry name" value="AUXIN EFFLUX CARRIER FAMILY PROTEIN"/>
    <property type="match status" value="1"/>
</dbReference>
<comment type="similarity">
    <text evidence="2">Belongs to the auxin efflux carrier (TC 2.A.69) family.</text>
</comment>
<feature type="transmembrane region" description="Helical" evidence="8">
    <location>
        <begin position="6"/>
        <end position="25"/>
    </location>
</feature>
<feature type="transmembrane region" description="Helical" evidence="8">
    <location>
        <begin position="220"/>
        <end position="241"/>
    </location>
</feature>
<evidence type="ECO:0000256" key="1">
    <source>
        <dbReference type="ARBA" id="ARBA00004651"/>
    </source>
</evidence>
<evidence type="ECO:0000256" key="4">
    <source>
        <dbReference type="ARBA" id="ARBA00022475"/>
    </source>
</evidence>
<feature type="transmembrane region" description="Helical" evidence="8">
    <location>
        <begin position="187"/>
        <end position="208"/>
    </location>
</feature>
<evidence type="ECO:0000256" key="8">
    <source>
        <dbReference type="SAM" id="Phobius"/>
    </source>
</evidence>
<keyword evidence="6 8" id="KW-1133">Transmembrane helix</keyword>
<dbReference type="InterPro" id="IPR038770">
    <property type="entry name" value="Na+/solute_symporter_sf"/>
</dbReference>
<accession>A0A9D1HF81</accession>
<dbReference type="GO" id="GO:0005886">
    <property type="term" value="C:plasma membrane"/>
    <property type="evidence" value="ECO:0007669"/>
    <property type="project" value="UniProtKB-SubCell"/>
</dbReference>
<dbReference type="AlphaFoldDB" id="A0A9D1HF81"/>
<evidence type="ECO:0000256" key="2">
    <source>
        <dbReference type="ARBA" id="ARBA00010145"/>
    </source>
</evidence>
<gene>
    <name evidence="9" type="ORF">IAB63_04000</name>
</gene>
<feature type="transmembrane region" description="Helical" evidence="8">
    <location>
        <begin position="37"/>
        <end position="55"/>
    </location>
</feature>
<dbReference type="Proteomes" id="UP000824164">
    <property type="component" value="Unassembled WGS sequence"/>
</dbReference>
<organism evidence="9 10">
    <name type="scientific">Candidatus Onthocola gallistercoris</name>
    <dbReference type="NCBI Taxonomy" id="2840876"/>
    <lineage>
        <taxon>Bacteria</taxon>
        <taxon>Bacillati</taxon>
        <taxon>Bacillota</taxon>
        <taxon>Bacilli</taxon>
        <taxon>Candidatus Onthocola</taxon>
    </lineage>
</organism>
<evidence type="ECO:0000256" key="5">
    <source>
        <dbReference type="ARBA" id="ARBA00022692"/>
    </source>
</evidence>
<dbReference type="PANTHER" id="PTHR36838:SF1">
    <property type="entry name" value="SLR1864 PROTEIN"/>
    <property type="match status" value="1"/>
</dbReference>
<dbReference type="GO" id="GO:0055085">
    <property type="term" value="P:transmembrane transport"/>
    <property type="evidence" value="ECO:0007669"/>
    <property type="project" value="InterPro"/>
</dbReference>
<reference evidence="9" key="2">
    <citation type="journal article" date="2021" name="PeerJ">
        <title>Extensive microbial diversity within the chicken gut microbiome revealed by metagenomics and culture.</title>
        <authorList>
            <person name="Gilroy R."/>
            <person name="Ravi A."/>
            <person name="Getino M."/>
            <person name="Pursley I."/>
            <person name="Horton D.L."/>
            <person name="Alikhan N.F."/>
            <person name="Baker D."/>
            <person name="Gharbi K."/>
            <person name="Hall N."/>
            <person name="Watson M."/>
            <person name="Adriaenssens E.M."/>
            <person name="Foster-Nyarko E."/>
            <person name="Jarju S."/>
            <person name="Secka A."/>
            <person name="Antonio M."/>
            <person name="Oren A."/>
            <person name="Chaudhuri R.R."/>
            <person name="La Ragione R."/>
            <person name="Hildebrand F."/>
            <person name="Pallen M.J."/>
        </authorList>
    </citation>
    <scope>NUCLEOTIDE SEQUENCE</scope>
    <source>
        <strain evidence="9">CHK187-14744</strain>
    </source>
</reference>
<sequence>MEVAILLLNQIVQLFLMILMGILLVKSGVLRAGQSKSLSVVVLYIVMPCVIIHAFQVDYTKEIRNGLLLALLAAVIIHLIMLLVTEVLSRLCHMDAVEKVSVIYSNSGNLIIPIVTGVLGEEWVIYSSAFMCVQLILMWTHGKSVLCGEKGGDLKKILTNVNMIAILLGIVLFLLRIKLPSILEGTVASVSSMVGPISMIITGMLIGGMSLKKIVGYHRVWLMTFFRMILIPAIILIVLKVSGLSGLHPDGDTILLISFLASITPAASTMTQMAQIYGKDADYASVINVVTTVVCIITMPLMVLIY</sequence>